<dbReference type="Proteomes" id="UP001062846">
    <property type="component" value="Chromosome 1"/>
</dbReference>
<proteinExistence type="predicted"/>
<dbReference type="EMBL" id="CM046388">
    <property type="protein sequence ID" value="KAI8572451.1"/>
    <property type="molecule type" value="Genomic_DNA"/>
</dbReference>
<gene>
    <name evidence="1" type="ORF">RHMOL_Rhmol01G0199800</name>
</gene>
<evidence type="ECO:0000313" key="1">
    <source>
        <dbReference type="EMBL" id="KAI8572451.1"/>
    </source>
</evidence>
<evidence type="ECO:0000313" key="2">
    <source>
        <dbReference type="Proteomes" id="UP001062846"/>
    </source>
</evidence>
<comment type="caution">
    <text evidence="1">The sequence shown here is derived from an EMBL/GenBank/DDBJ whole genome shotgun (WGS) entry which is preliminary data.</text>
</comment>
<name>A0ACC0Q4T4_RHOML</name>
<protein>
    <submittedName>
        <fullName evidence="1">Uncharacterized protein</fullName>
    </submittedName>
</protein>
<sequence>MLPIHHPREQCLHPPRNSVCIRPAYDRSRAKPNGAQPAQHLRLSLWYTSTSELE</sequence>
<organism evidence="1 2">
    <name type="scientific">Rhododendron molle</name>
    <name type="common">Chinese azalea</name>
    <name type="synonym">Azalea mollis</name>
    <dbReference type="NCBI Taxonomy" id="49168"/>
    <lineage>
        <taxon>Eukaryota</taxon>
        <taxon>Viridiplantae</taxon>
        <taxon>Streptophyta</taxon>
        <taxon>Embryophyta</taxon>
        <taxon>Tracheophyta</taxon>
        <taxon>Spermatophyta</taxon>
        <taxon>Magnoliopsida</taxon>
        <taxon>eudicotyledons</taxon>
        <taxon>Gunneridae</taxon>
        <taxon>Pentapetalae</taxon>
        <taxon>asterids</taxon>
        <taxon>Ericales</taxon>
        <taxon>Ericaceae</taxon>
        <taxon>Ericoideae</taxon>
        <taxon>Rhodoreae</taxon>
        <taxon>Rhododendron</taxon>
    </lineage>
</organism>
<reference evidence="1" key="1">
    <citation type="submission" date="2022-02" db="EMBL/GenBank/DDBJ databases">
        <title>Plant Genome Project.</title>
        <authorList>
            <person name="Zhang R.-G."/>
        </authorList>
    </citation>
    <scope>NUCLEOTIDE SEQUENCE</scope>
    <source>
        <strain evidence="1">AT1</strain>
    </source>
</reference>
<keyword evidence="2" id="KW-1185">Reference proteome</keyword>
<accession>A0ACC0Q4T4</accession>